<dbReference type="Proteomes" id="UP000295302">
    <property type="component" value="Unassembled WGS sequence"/>
</dbReference>
<evidence type="ECO:0000313" key="3">
    <source>
        <dbReference type="EMBL" id="TDD49319.1"/>
    </source>
</evidence>
<dbReference type="AlphaFoldDB" id="A0A4R4YY17"/>
<organism evidence="3 4">
    <name type="scientific">Nonomuraea terrae</name>
    <dbReference type="NCBI Taxonomy" id="2530383"/>
    <lineage>
        <taxon>Bacteria</taxon>
        <taxon>Bacillati</taxon>
        <taxon>Actinomycetota</taxon>
        <taxon>Actinomycetes</taxon>
        <taxon>Streptosporangiales</taxon>
        <taxon>Streptosporangiaceae</taxon>
        <taxon>Nonomuraea</taxon>
    </lineage>
</organism>
<keyword evidence="3" id="KW-0378">Hydrolase</keyword>
<feature type="region of interest" description="Disordered" evidence="1">
    <location>
        <begin position="107"/>
        <end position="163"/>
    </location>
</feature>
<feature type="region of interest" description="Disordered" evidence="1">
    <location>
        <begin position="168"/>
        <end position="187"/>
    </location>
</feature>
<accession>A0A4R4YY17</accession>
<evidence type="ECO:0000313" key="4">
    <source>
        <dbReference type="Proteomes" id="UP000295302"/>
    </source>
</evidence>
<dbReference type="OrthoDB" id="63519at2"/>
<feature type="domain" description="AB hydrolase-1" evidence="2">
    <location>
        <begin position="35"/>
        <end position="96"/>
    </location>
</feature>
<evidence type="ECO:0000256" key="1">
    <source>
        <dbReference type="SAM" id="MobiDB-lite"/>
    </source>
</evidence>
<dbReference type="InterPro" id="IPR000073">
    <property type="entry name" value="AB_hydrolase_1"/>
</dbReference>
<name>A0A4R4YY17_9ACTN</name>
<dbReference type="Gene3D" id="3.40.50.1820">
    <property type="entry name" value="alpha/beta hydrolase"/>
    <property type="match status" value="1"/>
</dbReference>
<sequence length="187" mass="20419">MQQTRRVPDGVRVWPVDAGRYVRLAYVDSEGTGHPILALHGAFGRGRVWMTLAEHLGPDWRVIGLDQRGHGLSDEPGDYGREAFLADTTNVIETLGSALRSSSAIPWVQSTPTSSPPAGPTWCGPSSPSTSPSRPATSPTPGSTSFPSGCRRWSPPLRHRRAGVELRVNRPFSRERLRGRARPGLHR</sequence>
<dbReference type="SUPFAM" id="SSF53474">
    <property type="entry name" value="alpha/beta-Hydrolases"/>
    <property type="match status" value="1"/>
</dbReference>
<dbReference type="Pfam" id="PF00561">
    <property type="entry name" value="Abhydrolase_1"/>
    <property type="match status" value="1"/>
</dbReference>
<dbReference type="InterPro" id="IPR029058">
    <property type="entry name" value="AB_hydrolase_fold"/>
</dbReference>
<dbReference type="EMBL" id="SMKQ01000032">
    <property type="protein sequence ID" value="TDD49319.1"/>
    <property type="molecule type" value="Genomic_DNA"/>
</dbReference>
<feature type="compositionally biased region" description="Basic and acidic residues" evidence="1">
    <location>
        <begin position="168"/>
        <end position="178"/>
    </location>
</feature>
<gene>
    <name evidence="3" type="ORF">E1286_13885</name>
</gene>
<comment type="caution">
    <text evidence="3">The sequence shown here is derived from an EMBL/GenBank/DDBJ whole genome shotgun (WGS) entry which is preliminary data.</text>
</comment>
<dbReference type="GO" id="GO:0016787">
    <property type="term" value="F:hydrolase activity"/>
    <property type="evidence" value="ECO:0007669"/>
    <property type="project" value="UniProtKB-KW"/>
</dbReference>
<keyword evidence="4" id="KW-1185">Reference proteome</keyword>
<proteinExistence type="predicted"/>
<feature type="compositionally biased region" description="Low complexity" evidence="1">
    <location>
        <begin position="120"/>
        <end position="149"/>
    </location>
</feature>
<reference evidence="3 4" key="1">
    <citation type="submission" date="2019-03" db="EMBL/GenBank/DDBJ databases">
        <title>Draft genome sequences of novel Actinobacteria.</title>
        <authorList>
            <person name="Sahin N."/>
            <person name="Ay H."/>
            <person name="Saygin H."/>
        </authorList>
    </citation>
    <scope>NUCLEOTIDE SEQUENCE [LARGE SCALE GENOMIC DNA]</scope>
    <source>
        <strain evidence="3 4">CH32</strain>
    </source>
</reference>
<evidence type="ECO:0000259" key="2">
    <source>
        <dbReference type="Pfam" id="PF00561"/>
    </source>
</evidence>
<protein>
    <submittedName>
        <fullName evidence="3">Alpha/beta fold hydrolase</fullName>
    </submittedName>
</protein>